<dbReference type="Pfam" id="PF01555">
    <property type="entry name" value="N6_N4_Mtase"/>
    <property type="match status" value="1"/>
</dbReference>
<keyword evidence="7" id="KW-0238">DNA-binding</keyword>
<keyword evidence="4 10" id="KW-0808">Transferase</keyword>
<evidence type="ECO:0000313" key="10">
    <source>
        <dbReference type="EMBL" id="CEO90093.1"/>
    </source>
</evidence>
<keyword evidence="6" id="KW-0680">Restriction system</keyword>
<dbReference type="GO" id="GO:0015667">
    <property type="term" value="F:site-specific DNA-methyltransferase (cytosine-N4-specific) activity"/>
    <property type="evidence" value="ECO:0007669"/>
    <property type="project" value="UniProtKB-EC"/>
</dbReference>
<dbReference type="Proteomes" id="UP000046155">
    <property type="component" value="Unassembled WGS sequence"/>
</dbReference>
<dbReference type="RefSeq" id="WP_052835661.1">
    <property type="nucleotide sequence ID" value="NZ_CDRZ01000272.1"/>
</dbReference>
<accession>A0A0B7MPD7</accession>
<evidence type="ECO:0000256" key="7">
    <source>
        <dbReference type="ARBA" id="ARBA00023125"/>
    </source>
</evidence>
<evidence type="ECO:0000259" key="9">
    <source>
        <dbReference type="Pfam" id="PF01555"/>
    </source>
</evidence>
<comment type="catalytic activity">
    <reaction evidence="8">
        <text>a 2'-deoxycytidine in DNA + S-adenosyl-L-methionine = an N(4)-methyl-2'-deoxycytidine in DNA + S-adenosyl-L-homocysteine + H(+)</text>
        <dbReference type="Rhea" id="RHEA:16857"/>
        <dbReference type="Rhea" id="RHEA-COMP:11369"/>
        <dbReference type="Rhea" id="RHEA-COMP:13674"/>
        <dbReference type="ChEBI" id="CHEBI:15378"/>
        <dbReference type="ChEBI" id="CHEBI:57856"/>
        <dbReference type="ChEBI" id="CHEBI:59789"/>
        <dbReference type="ChEBI" id="CHEBI:85452"/>
        <dbReference type="ChEBI" id="CHEBI:137933"/>
        <dbReference type="EC" id="2.1.1.113"/>
    </reaction>
</comment>
<keyword evidence="3 10" id="KW-0489">Methyltransferase</keyword>
<proteinExistence type="inferred from homology"/>
<dbReference type="InterPro" id="IPR017985">
    <property type="entry name" value="MeTrfase_CN4_CS"/>
</dbReference>
<evidence type="ECO:0000256" key="4">
    <source>
        <dbReference type="ARBA" id="ARBA00022679"/>
    </source>
</evidence>
<evidence type="ECO:0000256" key="5">
    <source>
        <dbReference type="ARBA" id="ARBA00022691"/>
    </source>
</evidence>
<dbReference type="EMBL" id="CDRZ01000272">
    <property type="protein sequence ID" value="CEO90093.1"/>
    <property type="molecule type" value="Genomic_DNA"/>
</dbReference>
<dbReference type="GO" id="GO:0008170">
    <property type="term" value="F:N-methyltransferase activity"/>
    <property type="evidence" value="ECO:0007669"/>
    <property type="project" value="InterPro"/>
</dbReference>
<evidence type="ECO:0000256" key="1">
    <source>
        <dbReference type="ARBA" id="ARBA00010203"/>
    </source>
</evidence>
<evidence type="ECO:0000256" key="3">
    <source>
        <dbReference type="ARBA" id="ARBA00022603"/>
    </source>
</evidence>
<evidence type="ECO:0000313" key="11">
    <source>
        <dbReference type="Proteomes" id="UP000046155"/>
    </source>
</evidence>
<dbReference type="GO" id="GO:0009307">
    <property type="term" value="P:DNA restriction-modification system"/>
    <property type="evidence" value="ECO:0007669"/>
    <property type="project" value="UniProtKB-KW"/>
</dbReference>
<sequence>MNYLTIDDAAAWASRFTKKKVTSSNISYLIQYGRIKKHSKSGTTVVSQEELKQYYTSYMNDLQSKFTEKLGEDINWSLAFHKVKEKETTKHVHRLHPYKGKFIPQLVEYFLDQHTDGFKKEVFFQPGDIVLDPFCGSGTTLVQANELGIHSIGIDVSVFNCLMTKTKLAEYNLRSVSEWAKRIEQAIVKQSTMSKVDEFDSRLNDFISSLNKEHFPSPDYKYNLAQGLINEEDYVPEVMAQVNDQYEKLLQEYNFEVHGEVTQSSFEAQRGVTQSAFLNTWFADNVLQEALAAKDVLEDMPSEEEKELLMLILSRTLRSCRTTPHYELERLNTPVSGPYYCYKHMKVCRPVLSMLRMYRRYAKDTIKRLKEFNELRTAGCFSVLAGDAREIDIFSEVSKNNQGLFRLLKDKKIQGIFTSPPYLGQLNYHEQHQYAYEFFGLKSHEDLEIGIADQGKGLQARKDYIEGVSDVLLNCSRFLADDCPYFCRSQ</sequence>
<protein>
    <recommendedName>
        <fullName evidence="2">site-specific DNA-methyltransferase (cytosine-N(4)-specific)</fullName>
        <ecNumber evidence="2">2.1.1.113</ecNumber>
    </recommendedName>
</protein>
<evidence type="ECO:0000256" key="6">
    <source>
        <dbReference type="ARBA" id="ARBA00022747"/>
    </source>
</evidence>
<feature type="domain" description="DNA methylase N-4/N-6" evidence="9">
    <location>
        <begin position="37"/>
        <end position="157"/>
    </location>
</feature>
<dbReference type="GO" id="GO:0032259">
    <property type="term" value="P:methylation"/>
    <property type="evidence" value="ECO:0007669"/>
    <property type="project" value="UniProtKB-KW"/>
</dbReference>
<comment type="similarity">
    <text evidence="1">Belongs to the N(4)/N(6)-methyltransferase family. N(4) subfamily.</text>
</comment>
<dbReference type="PROSITE" id="PS00093">
    <property type="entry name" value="N4_MTASE"/>
    <property type="match status" value="1"/>
</dbReference>
<dbReference type="InterPro" id="IPR002941">
    <property type="entry name" value="DNA_methylase_N4/N6"/>
</dbReference>
<gene>
    <name evidence="10" type="primary">mjaIIM</name>
    <name evidence="10" type="ORF">SSCH_720005</name>
</gene>
<dbReference type="GO" id="GO:0003677">
    <property type="term" value="F:DNA binding"/>
    <property type="evidence" value="ECO:0007669"/>
    <property type="project" value="UniProtKB-KW"/>
</dbReference>
<dbReference type="AlphaFoldDB" id="A0A0B7MPD7"/>
<reference evidence="11" key="1">
    <citation type="submission" date="2015-01" db="EMBL/GenBank/DDBJ databases">
        <authorList>
            <person name="Manzoor Shahid"/>
            <person name="Zubair Saima"/>
        </authorList>
    </citation>
    <scope>NUCLEOTIDE SEQUENCE [LARGE SCALE GENOMIC DNA]</scope>
    <source>
        <strain evidence="11">Sp3</strain>
    </source>
</reference>
<dbReference type="Gene3D" id="3.40.50.150">
    <property type="entry name" value="Vaccinia Virus protein VP39"/>
    <property type="match status" value="2"/>
</dbReference>
<dbReference type="InterPro" id="IPR029063">
    <property type="entry name" value="SAM-dependent_MTases_sf"/>
</dbReference>
<dbReference type="SUPFAM" id="SSF53335">
    <property type="entry name" value="S-adenosyl-L-methionine-dependent methyltransferases"/>
    <property type="match status" value="3"/>
</dbReference>
<evidence type="ECO:0000256" key="8">
    <source>
        <dbReference type="ARBA" id="ARBA00049120"/>
    </source>
</evidence>
<name>A0A0B7MPD7_9FIRM</name>
<dbReference type="EC" id="2.1.1.113" evidence="2"/>
<keyword evidence="11" id="KW-1185">Reference proteome</keyword>
<organism evidence="10 11">
    <name type="scientific">Syntrophaceticus schinkii</name>
    <dbReference type="NCBI Taxonomy" id="499207"/>
    <lineage>
        <taxon>Bacteria</taxon>
        <taxon>Bacillati</taxon>
        <taxon>Bacillota</taxon>
        <taxon>Clostridia</taxon>
        <taxon>Thermoanaerobacterales</taxon>
        <taxon>Thermoanaerobacterales Family III. Incertae Sedis</taxon>
        <taxon>Syntrophaceticus</taxon>
    </lineage>
</organism>
<keyword evidence="5" id="KW-0949">S-adenosyl-L-methionine</keyword>
<evidence type="ECO:0000256" key="2">
    <source>
        <dbReference type="ARBA" id="ARBA00012185"/>
    </source>
</evidence>